<feature type="compositionally biased region" description="Basic residues" evidence="1">
    <location>
        <begin position="1109"/>
        <end position="1124"/>
    </location>
</feature>
<feature type="region of interest" description="Disordered" evidence="1">
    <location>
        <begin position="290"/>
        <end position="322"/>
    </location>
</feature>
<feature type="domain" description="YVC1 N-terminal linker helical" evidence="3">
    <location>
        <begin position="104"/>
        <end position="274"/>
    </location>
</feature>
<keyword evidence="2" id="KW-0472">Membrane</keyword>
<feature type="transmembrane region" description="Helical" evidence="2">
    <location>
        <begin position="449"/>
        <end position="468"/>
    </location>
</feature>
<evidence type="ECO:0000259" key="4">
    <source>
        <dbReference type="Pfam" id="PF23317"/>
    </source>
</evidence>
<dbReference type="InterPro" id="IPR056337">
    <property type="entry name" value="LHD_YVC1"/>
</dbReference>
<feature type="domain" description="Calcium channel YVC1-like C-terminal transmembrane" evidence="4">
    <location>
        <begin position="358"/>
        <end position="661"/>
    </location>
</feature>
<feature type="compositionally biased region" description="Polar residues" evidence="1">
    <location>
        <begin position="744"/>
        <end position="757"/>
    </location>
</feature>
<feature type="transmembrane region" description="Helical" evidence="2">
    <location>
        <begin position="382"/>
        <end position="399"/>
    </location>
</feature>
<evidence type="ECO:0000256" key="2">
    <source>
        <dbReference type="SAM" id="Phobius"/>
    </source>
</evidence>
<keyword evidence="2" id="KW-1133">Transmembrane helix</keyword>
<keyword evidence="6" id="KW-1185">Reference proteome</keyword>
<evidence type="ECO:0000313" key="6">
    <source>
        <dbReference type="Proteomes" id="UP000028545"/>
    </source>
</evidence>
<feature type="compositionally biased region" description="Polar residues" evidence="1">
    <location>
        <begin position="992"/>
        <end position="1014"/>
    </location>
</feature>
<dbReference type="GeneID" id="27726583"/>
<feature type="transmembrane region" description="Helical" evidence="2">
    <location>
        <begin position="596"/>
        <end position="616"/>
    </location>
</feature>
<feature type="compositionally biased region" description="Acidic residues" evidence="1">
    <location>
        <begin position="820"/>
        <end position="837"/>
    </location>
</feature>
<feature type="compositionally biased region" description="Basic residues" evidence="1">
    <location>
        <begin position="894"/>
        <end position="903"/>
    </location>
</feature>
<dbReference type="AlphaFoldDB" id="A0A084G226"/>
<dbReference type="Pfam" id="PF23190">
    <property type="entry name" value="LHD_TRPY1"/>
    <property type="match status" value="1"/>
</dbReference>
<evidence type="ECO:0000259" key="3">
    <source>
        <dbReference type="Pfam" id="PF23190"/>
    </source>
</evidence>
<dbReference type="KEGG" id="sapo:SAPIO_CDS7511"/>
<dbReference type="InterPro" id="IPR052971">
    <property type="entry name" value="TRP_calcium_channel"/>
</dbReference>
<feature type="compositionally biased region" description="Basic residues" evidence="1">
    <location>
        <begin position="1"/>
        <end position="10"/>
    </location>
</feature>
<feature type="transmembrane region" description="Helical" evidence="2">
    <location>
        <begin position="480"/>
        <end position="503"/>
    </location>
</feature>
<feature type="transmembrane region" description="Helical" evidence="2">
    <location>
        <begin position="546"/>
        <end position="572"/>
    </location>
</feature>
<feature type="compositionally biased region" description="Acidic residues" evidence="1">
    <location>
        <begin position="1161"/>
        <end position="1171"/>
    </location>
</feature>
<protein>
    <submittedName>
        <fullName evidence="5">Uncharacterized protein</fullName>
    </submittedName>
</protein>
<dbReference type="InterPro" id="IPR056336">
    <property type="entry name" value="YVC1_C"/>
</dbReference>
<organism evidence="5 6">
    <name type="scientific">Pseudallescheria apiosperma</name>
    <name type="common">Scedosporium apiospermum</name>
    <dbReference type="NCBI Taxonomy" id="563466"/>
    <lineage>
        <taxon>Eukaryota</taxon>
        <taxon>Fungi</taxon>
        <taxon>Dikarya</taxon>
        <taxon>Ascomycota</taxon>
        <taxon>Pezizomycotina</taxon>
        <taxon>Sordariomycetes</taxon>
        <taxon>Hypocreomycetidae</taxon>
        <taxon>Microascales</taxon>
        <taxon>Microascaceae</taxon>
        <taxon>Scedosporium</taxon>
    </lineage>
</organism>
<dbReference type="PANTHER" id="PTHR35859:SF4">
    <property type="entry name" value="MEMBRANE CHANNEL PROTEIN, PUTATIVE (AFU_ORTHOLOGUE AFUA_6G11300)-RELATED"/>
    <property type="match status" value="1"/>
</dbReference>
<dbReference type="OMA" id="NRDMANR"/>
<feature type="compositionally biased region" description="Acidic residues" evidence="1">
    <location>
        <begin position="54"/>
        <end position="65"/>
    </location>
</feature>
<feature type="region of interest" description="Disordered" evidence="1">
    <location>
        <begin position="1075"/>
        <end position="1183"/>
    </location>
</feature>
<dbReference type="Proteomes" id="UP000028545">
    <property type="component" value="Unassembled WGS sequence"/>
</dbReference>
<comment type="caution">
    <text evidence="5">The sequence shown here is derived from an EMBL/GenBank/DDBJ whole genome shotgun (WGS) entry which is preliminary data.</text>
</comment>
<dbReference type="VEuPathDB" id="FungiDB:SAPIO_CDS7511"/>
<feature type="compositionally biased region" description="Polar residues" evidence="1">
    <location>
        <begin position="967"/>
        <end position="976"/>
    </location>
</feature>
<name>A0A084G226_PSEDA</name>
<feature type="region of interest" description="Disordered" evidence="1">
    <location>
        <begin position="1"/>
        <end position="84"/>
    </location>
</feature>
<dbReference type="PANTHER" id="PTHR35859">
    <property type="entry name" value="NONSELECTIVE CATION CHANNEL PROTEIN"/>
    <property type="match status" value="1"/>
</dbReference>
<feature type="transmembrane region" description="Helical" evidence="2">
    <location>
        <begin position="515"/>
        <end position="534"/>
    </location>
</feature>
<feature type="compositionally biased region" description="Basic and acidic residues" evidence="1">
    <location>
        <begin position="16"/>
        <end position="27"/>
    </location>
</feature>
<evidence type="ECO:0000256" key="1">
    <source>
        <dbReference type="SAM" id="MobiDB-lite"/>
    </source>
</evidence>
<feature type="region of interest" description="Disordered" evidence="1">
    <location>
        <begin position="735"/>
        <end position="757"/>
    </location>
</feature>
<keyword evidence="2" id="KW-0812">Transmembrane</keyword>
<dbReference type="RefSeq" id="XP_016641187.1">
    <property type="nucleotide sequence ID" value="XM_016789360.1"/>
</dbReference>
<dbReference type="Pfam" id="PF23317">
    <property type="entry name" value="YVC1_C"/>
    <property type="match status" value="1"/>
</dbReference>
<dbReference type="OrthoDB" id="2373987at2759"/>
<feature type="compositionally biased region" description="Polar residues" evidence="1">
    <location>
        <begin position="791"/>
        <end position="807"/>
    </location>
</feature>
<evidence type="ECO:0000313" key="5">
    <source>
        <dbReference type="EMBL" id="KEZ41388.1"/>
    </source>
</evidence>
<feature type="region of interest" description="Disordered" evidence="1">
    <location>
        <begin position="775"/>
        <end position="1016"/>
    </location>
</feature>
<sequence length="1183" mass="132241">MFSSLLRRKQQTPSRRVHDRDRSDPLSKPHPLSASPGPASRSYQGARHATADFTEVDDDDDDDSIGGDGLGPYQLDPIDEDGPHQPPILPLFSASYLDSLPIYSITHAIRIIIQARTETTLSWDQLRSPQVSQFLIKPMQQLIRTHHFSRATVYCLMANCLQFSKEGQMYPGNAGTSSTRAKVCELLALKLLKEYTTRELIDVLSYDFYPLQGMPGIPPPSNSGLKRADSRLGFRAAAGRTSALEVAIRASAKHFLAHPLVVQHLEAIWNGAISFYSAADSLHREVRPASAFAGPKRQPSKPGVRTPLLGSQSSRDDRKDTAAVGRRTVTLYDPRQASLFKLSRLRVPRYRFFLSTLSLAVLIGLFLAVLSARSTRITTLELIFWFWSAGFMLDELVGFNEQGFSLYIMSFWNIFDLGILILLIIYYCMRGYGVFLVDPHHWNQMAYDVLAANAILLLPRIFSVLDHYPYFSQLLIAFRLMALDLAAVTVLVLISCSGFFVFFTMSQDNSDPADVAYSIFQILMGFTPAAWQVWPTYNWLAKALMVLFLIISHFVVVTILITVLTNSFMAIASNATEEHQFLFAINTISMVKNDALFSYVAPTNIFAWLLMPLRYFMPLKHFVWLNRLVIKATHFPLLFCIFFYERYWLASSMFEPTDLVENPGRSRPRTISFADPASRTAVFSPNLRVREESLVGFQKDHALEEVFRRAPGLNTLRSQRRNERRKTQNAIRNWMDQHDEAGTSPVNWPTLDSNNRGSEWARRFSLGRDRPHRLRQVSDVRSAASDPADLISNSGMGTFPRLTSRSRLQPLPSELRDLTDADGDDELVTNDEEEEDNVTNTNTGGNHEDDPTGSMEEDDDDEDYFTTPMASKFHTAAPSSFESSSQKSAGKSPRSAKPRRGLHSRTLSTNTILYDPQDPRLARSSSSADMDKSPLTRQAFNRNLDFDSPPPAETRSPRRTLYMTPRSRPTVTQRPSAVTPRSIPRIADPISRLTQARRLSSIDTGPGSESTNLLGNDANIEVPSSFQTQMAMAMMKQGGAAAADAADRDRMGRLMLARMKTLEESFADVVKEMREFKSSSTAPPTRRNSASEGGGGRNAVAMIEVAGKDRRRKAKSTYGARKRVVVASTAARRPFTSGSARAENSAKDKGKGKAVAVASESSEEGDAEESFTEDHFTRRGSSF</sequence>
<feature type="compositionally biased region" description="Polar residues" evidence="1">
    <location>
        <begin position="877"/>
        <end position="889"/>
    </location>
</feature>
<reference evidence="5 6" key="1">
    <citation type="journal article" date="2014" name="Genome Announc.">
        <title>Draft genome sequence of the pathogenic fungus Scedosporium apiospermum.</title>
        <authorList>
            <person name="Vandeputte P."/>
            <person name="Ghamrawi S."/>
            <person name="Rechenmann M."/>
            <person name="Iltis A."/>
            <person name="Giraud S."/>
            <person name="Fleury M."/>
            <person name="Thornton C."/>
            <person name="Delhaes L."/>
            <person name="Meyer W."/>
            <person name="Papon N."/>
            <person name="Bouchara J.P."/>
        </authorList>
    </citation>
    <scope>NUCLEOTIDE SEQUENCE [LARGE SCALE GENOMIC DNA]</scope>
    <source>
        <strain evidence="5 6">IHEM 14462</strain>
    </source>
</reference>
<dbReference type="EMBL" id="JOWA01000110">
    <property type="protein sequence ID" value="KEZ41388.1"/>
    <property type="molecule type" value="Genomic_DNA"/>
</dbReference>
<feature type="transmembrane region" description="Helical" evidence="2">
    <location>
        <begin position="406"/>
        <end position="429"/>
    </location>
</feature>
<feature type="transmembrane region" description="Helical" evidence="2">
    <location>
        <begin position="350"/>
        <end position="370"/>
    </location>
</feature>
<dbReference type="HOGENOM" id="CLU_003613_0_0_1"/>
<accession>A0A084G226</accession>
<feature type="compositionally biased region" description="Acidic residues" evidence="1">
    <location>
        <begin position="855"/>
        <end position="864"/>
    </location>
</feature>
<proteinExistence type="predicted"/>
<feature type="compositionally biased region" description="Polar residues" evidence="1">
    <location>
        <begin position="1078"/>
        <end position="1091"/>
    </location>
</feature>
<gene>
    <name evidence="5" type="ORF">SAPIO_CDS7511</name>
</gene>